<reference evidence="1" key="1">
    <citation type="submission" date="2025-02" db="EMBL/GenBank/DDBJ databases">
        <title>Complete genome sequences of 52 Bacillus and Priestia strains isolated from West-African fermentations and 26 reference strains from the DSMZ collection.</title>
        <authorList>
            <person name="Wiedenbein E.S."/>
            <person name="Canoy T.S."/>
            <person name="Hui Y."/>
            <person name="Parkouda C."/>
            <person name="Dawende C."/>
            <person name="Ametefe E."/>
            <person name="Jespersen L."/>
            <person name="Nielsen D.S."/>
        </authorList>
    </citation>
    <scope>NUCLEOTIDE SEQUENCE</scope>
    <source>
        <strain evidence="1">PRO56</strain>
    </source>
</reference>
<accession>A0AAX3RM56</accession>
<dbReference type="Proteomes" id="UP001214898">
    <property type="component" value="Chromosome"/>
</dbReference>
<proteinExistence type="predicted"/>
<sequence length="111" mass="12882">MTINIPVSPDYKLTSDERNIIVKERYFSDPTKAPNWAKRLAENPDADPTPQEKWREVAFHSTVERALMDVMNRRLRSSDAQSLAELARLIQEFRGELVALLTVEGNRWGRR</sequence>
<gene>
    <name evidence="1" type="ORF">P5633_11610</name>
</gene>
<evidence type="ECO:0000313" key="2">
    <source>
        <dbReference type="Proteomes" id="UP001214898"/>
    </source>
</evidence>
<organism evidence="1 2">
    <name type="scientific">Bacillus subtilis</name>
    <dbReference type="NCBI Taxonomy" id="1423"/>
    <lineage>
        <taxon>Bacteria</taxon>
        <taxon>Bacillati</taxon>
        <taxon>Bacillota</taxon>
        <taxon>Bacilli</taxon>
        <taxon>Bacillales</taxon>
        <taxon>Bacillaceae</taxon>
        <taxon>Bacillus</taxon>
    </lineage>
</organism>
<evidence type="ECO:0000313" key="1">
    <source>
        <dbReference type="EMBL" id="WEY83095.1"/>
    </source>
</evidence>
<name>A0AAX3RM56_BACIU</name>
<dbReference type="AlphaFoldDB" id="A0AAX3RM56"/>
<dbReference type="EMBL" id="CP120576">
    <property type="protein sequence ID" value="WEY83095.1"/>
    <property type="molecule type" value="Genomic_DNA"/>
</dbReference>
<protein>
    <submittedName>
        <fullName evidence="1">Uncharacterized protein</fullName>
    </submittedName>
</protein>